<reference evidence="6" key="2">
    <citation type="submission" date="2020-02" db="EMBL/GenBank/DDBJ databases">
        <authorList>
            <person name="Gilchrist C.L.M."/>
            <person name="Chooi Y.-H."/>
        </authorList>
    </citation>
    <scope>NUCLEOTIDE SEQUENCE</scope>
    <source>
        <strain evidence="6">MST-FP2251</strain>
    </source>
</reference>
<dbReference type="CDD" id="cd11070">
    <property type="entry name" value="CYP56-like"/>
    <property type="match status" value="1"/>
</dbReference>
<feature type="binding site" description="axial binding residue" evidence="4">
    <location>
        <position position="540"/>
    </location>
    <ligand>
        <name>heme</name>
        <dbReference type="ChEBI" id="CHEBI:30413"/>
    </ligand>
    <ligandPart>
        <name>Fe</name>
        <dbReference type="ChEBI" id="CHEBI:18248"/>
    </ligandPart>
</feature>
<dbReference type="Proteomes" id="UP001194746">
    <property type="component" value="Unassembled WGS sequence"/>
</dbReference>
<dbReference type="InterPro" id="IPR001128">
    <property type="entry name" value="Cyt_P450"/>
</dbReference>
<keyword evidence="3" id="KW-0503">Monooxygenase</keyword>
<dbReference type="GO" id="GO:0005506">
    <property type="term" value="F:iron ion binding"/>
    <property type="evidence" value="ECO:0007669"/>
    <property type="project" value="InterPro"/>
</dbReference>
<protein>
    <recommendedName>
        <fullName evidence="8">Cytochrome P450 monooxygenase</fullName>
    </recommendedName>
</protein>
<accession>A0AAD4CEE8</accession>
<evidence type="ECO:0000313" key="6">
    <source>
        <dbReference type="EMBL" id="KAF9884797.1"/>
    </source>
</evidence>
<dbReference type="PRINTS" id="PR00463">
    <property type="entry name" value="EP450I"/>
</dbReference>
<dbReference type="InterPro" id="IPR002401">
    <property type="entry name" value="Cyt_P450_E_grp-I"/>
</dbReference>
<keyword evidence="4" id="KW-0408">Iron</keyword>
<evidence type="ECO:0000256" key="4">
    <source>
        <dbReference type="PIRSR" id="PIRSR602401-1"/>
    </source>
</evidence>
<evidence type="ECO:0000256" key="5">
    <source>
        <dbReference type="SAM" id="MobiDB-lite"/>
    </source>
</evidence>
<comment type="similarity">
    <text evidence="1">Belongs to the cytochrome P450 family.</text>
</comment>
<evidence type="ECO:0000256" key="1">
    <source>
        <dbReference type="ARBA" id="ARBA00010617"/>
    </source>
</evidence>
<dbReference type="GO" id="GO:0020037">
    <property type="term" value="F:heme binding"/>
    <property type="evidence" value="ECO:0007669"/>
    <property type="project" value="InterPro"/>
</dbReference>
<keyword evidence="4" id="KW-0349">Heme</keyword>
<keyword evidence="7" id="KW-1185">Reference proteome</keyword>
<dbReference type="InterPro" id="IPR050121">
    <property type="entry name" value="Cytochrome_P450_monoxygenase"/>
</dbReference>
<organism evidence="6 7">
    <name type="scientific">Aspergillus nanangensis</name>
    <dbReference type="NCBI Taxonomy" id="2582783"/>
    <lineage>
        <taxon>Eukaryota</taxon>
        <taxon>Fungi</taxon>
        <taxon>Dikarya</taxon>
        <taxon>Ascomycota</taxon>
        <taxon>Pezizomycotina</taxon>
        <taxon>Eurotiomycetes</taxon>
        <taxon>Eurotiomycetidae</taxon>
        <taxon>Eurotiales</taxon>
        <taxon>Aspergillaceae</taxon>
        <taxon>Aspergillus</taxon>
        <taxon>Aspergillus subgen. Circumdati</taxon>
    </lineage>
</organism>
<dbReference type="AlphaFoldDB" id="A0AAD4CEE8"/>
<dbReference type="Gene3D" id="1.10.630.10">
    <property type="entry name" value="Cytochrome P450"/>
    <property type="match status" value="1"/>
</dbReference>
<evidence type="ECO:0008006" key="8">
    <source>
        <dbReference type="Google" id="ProtNLM"/>
    </source>
</evidence>
<evidence type="ECO:0000256" key="3">
    <source>
        <dbReference type="ARBA" id="ARBA00023033"/>
    </source>
</evidence>
<dbReference type="PANTHER" id="PTHR24305:SF166">
    <property type="entry name" value="CYTOCHROME P450 12A4, MITOCHONDRIAL-RELATED"/>
    <property type="match status" value="1"/>
</dbReference>
<comment type="caution">
    <text evidence="6">The sequence shown here is derived from an EMBL/GenBank/DDBJ whole genome shotgun (WGS) entry which is preliminary data.</text>
</comment>
<gene>
    <name evidence="6" type="ORF">FE257_001213</name>
</gene>
<evidence type="ECO:0000313" key="7">
    <source>
        <dbReference type="Proteomes" id="UP001194746"/>
    </source>
</evidence>
<dbReference type="PRINTS" id="PR00385">
    <property type="entry name" value="P450"/>
</dbReference>
<proteinExistence type="inferred from homology"/>
<name>A0AAD4CEE8_ASPNN</name>
<reference evidence="6" key="1">
    <citation type="journal article" date="2019" name="Beilstein J. Org. Chem.">
        <title>Nanangenines: drimane sesquiterpenoids as the dominant metabolite cohort of a novel Australian fungus, Aspergillus nanangensis.</title>
        <authorList>
            <person name="Lacey H.J."/>
            <person name="Gilchrist C.L.M."/>
            <person name="Crombie A."/>
            <person name="Kalaitzis J.A."/>
            <person name="Vuong D."/>
            <person name="Rutledge P.J."/>
            <person name="Turner P."/>
            <person name="Pitt J.I."/>
            <person name="Lacey E."/>
            <person name="Chooi Y.H."/>
            <person name="Piggott A.M."/>
        </authorList>
    </citation>
    <scope>NUCLEOTIDE SEQUENCE</scope>
    <source>
        <strain evidence="6">MST-FP2251</strain>
    </source>
</reference>
<dbReference type="EMBL" id="VCAU01000111">
    <property type="protein sequence ID" value="KAF9884797.1"/>
    <property type="molecule type" value="Genomic_DNA"/>
</dbReference>
<dbReference type="InterPro" id="IPR036396">
    <property type="entry name" value="Cyt_P450_sf"/>
</dbReference>
<dbReference type="GO" id="GO:0016705">
    <property type="term" value="F:oxidoreductase activity, acting on paired donors, with incorporation or reduction of molecular oxygen"/>
    <property type="evidence" value="ECO:0007669"/>
    <property type="project" value="InterPro"/>
</dbReference>
<dbReference type="Pfam" id="PF00067">
    <property type="entry name" value="p450"/>
    <property type="match status" value="1"/>
</dbReference>
<keyword evidence="2" id="KW-0560">Oxidoreductase</keyword>
<sequence length="601" mass="67449">MASWTTILLGILAIATIHYAQGLYRHLRHAQRTGLPYIVAPYPNGLVAMLIFESSWIPHLLDKVLPVWLADIIRDPLTNYRWTIKNRLHQRLGGVYLIVTPNAVICSVADAAVVSQIVNARNEFPKPVWQYRVIEFYGPNLITCEDKEWAHHRRHTASTFNERNNQLVWAETIRQTTEMLLDWKETCPSPAPNTFTVTDLSDNLTKFSLNVISGAGFGVQIPFKPAPAAPTKALDSRAIFQDTPSPPPGFTFTFRSVVAYTDIKIRSVVFANLILPRWIPRVCVPFLRLDFDAHRDLRSYLQRLIAVGAHPTTDDNDKDGLARENLIEGMLASRTKKEDAAAPEPSGKDSGLSDREIISNMHAFTLAGHETTETSLRFAFVLLALHQDVQQWMYEGIIDATRGEEADDDPAQWDYASLFPKLVTPLCVMLEIMRLYPPVVTVPKWTGSTPSHIHYSGRSILLSPDLNINLNMNGLHYSTEYWGADAEQFSPVRWDATNHDSFLARNADLPGLTAPGLEYRTVHRPVRGAYIPFSDGFRACLGKKFAQVEVVAALAVVFRLYRVRLVAGEGAVEQARRALEGSVSVVTLGMVEEVPLVFERR</sequence>
<dbReference type="SUPFAM" id="SSF48264">
    <property type="entry name" value="Cytochrome P450"/>
    <property type="match status" value="1"/>
</dbReference>
<keyword evidence="4" id="KW-0479">Metal-binding</keyword>
<comment type="cofactor">
    <cofactor evidence="4">
        <name>heme</name>
        <dbReference type="ChEBI" id="CHEBI:30413"/>
    </cofactor>
</comment>
<dbReference type="GO" id="GO:0004497">
    <property type="term" value="F:monooxygenase activity"/>
    <property type="evidence" value="ECO:0007669"/>
    <property type="project" value="UniProtKB-KW"/>
</dbReference>
<feature type="region of interest" description="Disordered" evidence="5">
    <location>
        <begin position="333"/>
        <end position="353"/>
    </location>
</feature>
<dbReference type="PANTHER" id="PTHR24305">
    <property type="entry name" value="CYTOCHROME P450"/>
    <property type="match status" value="1"/>
</dbReference>
<evidence type="ECO:0000256" key="2">
    <source>
        <dbReference type="ARBA" id="ARBA00023002"/>
    </source>
</evidence>